<dbReference type="GO" id="GO:0004767">
    <property type="term" value="F:sphingomyelin phosphodiesterase activity"/>
    <property type="evidence" value="ECO:0007669"/>
    <property type="project" value="UniProtKB-EC"/>
</dbReference>
<evidence type="ECO:0000259" key="4">
    <source>
        <dbReference type="Pfam" id="PF03372"/>
    </source>
</evidence>
<dbReference type="InterPro" id="IPR017766">
    <property type="entry name" value="Sphingomyelinase/PLipase_C"/>
</dbReference>
<dbReference type="Gene3D" id="3.60.10.10">
    <property type="entry name" value="Endonuclease/exonuclease/phosphatase"/>
    <property type="match status" value="1"/>
</dbReference>
<dbReference type="OrthoDB" id="40902at2759"/>
<evidence type="ECO:0000256" key="3">
    <source>
        <dbReference type="ARBA" id="ARBA00022801"/>
    </source>
</evidence>
<evidence type="ECO:0000256" key="1">
    <source>
        <dbReference type="ARBA" id="ARBA00006335"/>
    </source>
</evidence>
<dbReference type="Pfam" id="PF03372">
    <property type="entry name" value="Exo_endo_phos"/>
    <property type="match status" value="1"/>
</dbReference>
<keyword evidence="3" id="KW-0378">Hydrolase</keyword>
<comment type="caution">
    <text evidence="5">The sequence shown here is derived from an EMBL/GenBank/DDBJ whole genome shotgun (WGS) entry which is preliminary data.</text>
</comment>
<accession>A0A1R2CH47</accession>
<dbReference type="CDD" id="cd09078">
    <property type="entry name" value="nSMase"/>
    <property type="match status" value="1"/>
</dbReference>
<evidence type="ECO:0000256" key="2">
    <source>
        <dbReference type="ARBA" id="ARBA00012369"/>
    </source>
</evidence>
<comment type="similarity">
    <text evidence="1">Belongs to the neutral sphingomyelinase family.</text>
</comment>
<dbReference type="EMBL" id="MPUH01000153">
    <property type="protein sequence ID" value="OMJ88327.1"/>
    <property type="molecule type" value="Genomic_DNA"/>
</dbReference>
<dbReference type="PANTHER" id="PTHR16320">
    <property type="entry name" value="SPHINGOMYELINASE FAMILY MEMBER"/>
    <property type="match status" value="1"/>
</dbReference>
<dbReference type="InterPro" id="IPR005135">
    <property type="entry name" value="Endo/exonuclease/phosphatase"/>
</dbReference>
<reference evidence="5 6" key="1">
    <citation type="submission" date="2016-11" db="EMBL/GenBank/DDBJ databases">
        <title>The macronuclear genome of Stentor coeruleus: a giant cell with tiny introns.</title>
        <authorList>
            <person name="Slabodnick M."/>
            <person name="Ruby J.G."/>
            <person name="Reiff S.B."/>
            <person name="Swart E.C."/>
            <person name="Gosai S."/>
            <person name="Prabakaran S."/>
            <person name="Witkowska E."/>
            <person name="Larue G.E."/>
            <person name="Fisher S."/>
            <person name="Freeman R.M."/>
            <person name="Gunawardena J."/>
            <person name="Chu W."/>
            <person name="Stover N.A."/>
            <person name="Gregory B.D."/>
            <person name="Nowacki M."/>
            <person name="Derisi J."/>
            <person name="Roy S.W."/>
            <person name="Marshall W.F."/>
            <person name="Sood P."/>
        </authorList>
    </citation>
    <scope>NUCLEOTIDE SEQUENCE [LARGE SCALE GENOMIC DNA]</scope>
    <source>
        <strain evidence="5">WM001</strain>
    </source>
</reference>
<name>A0A1R2CH47_9CILI</name>
<protein>
    <recommendedName>
        <fullName evidence="2">sphingomyelin phosphodiesterase</fullName>
        <ecNumber evidence="2">3.1.4.12</ecNumber>
    </recommendedName>
</protein>
<dbReference type="AlphaFoldDB" id="A0A1R2CH47"/>
<evidence type="ECO:0000313" key="5">
    <source>
        <dbReference type="EMBL" id="OMJ88327.1"/>
    </source>
</evidence>
<dbReference type="PANTHER" id="PTHR16320:SF1">
    <property type="entry name" value="SPHINGOMYELINASE DDB_G0288017"/>
    <property type="match status" value="1"/>
</dbReference>
<proteinExistence type="inferred from homology"/>
<keyword evidence="6" id="KW-1185">Reference proteome</keyword>
<dbReference type="GO" id="GO:0005576">
    <property type="term" value="C:extracellular region"/>
    <property type="evidence" value="ECO:0007669"/>
    <property type="project" value="InterPro"/>
</dbReference>
<dbReference type="EC" id="3.1.4.12" evidence="2"/>
<dbReference type="InterPro" id="IPR036691">
    <property type="entry name" value="Endo/exonu/phosph_ase_sf"/>
</dbReference>
<feature type="domain" description="Endonuclease/exonuclease/phosphatase" evidence="4">
    <location>
        <begin position="6"/>
        <end position="268"/>
    </location>
</feature>
<organism evidence="5 6">
    <name type="scientific">Stentor coeruleus</name>
    <dbReference type="NCBI Taxonomy" id="5963"/>
    <lineage>
        <taxon>Eukaryota</taxon>
        <taxon>Sar</taxon>
        <taxon>Alveolata</taxon>
        <taxon>Ciliophora</taxon>
        <taxon>Postciliodesmatophora</taxon>
        <taxon>Heterotrichea</taxon>
        <taxon>Heterotrichida</taxon>
        <taxon>Stentoridae</taxon>
        <taxon>Stentor</taxon>
    </lineage>
</organism>
<dbReference type="InterPro" id="IPR038772">
    <property type="entry name" value="Sph/SMPD2-like"/>
</dbReference>
<gene>
    <name evidence="5" type="ORF">SteCoe_9739</name>
</gene>
<sequence length="279" mass="31928">MLEHNILALCFYDDIICLQEVFGALSNRRKRIIEKAYQQKFKYIAESPDPPLLSGCVLDCGLLLLSKYPILEQEFVPYTESLHPDRSTFKGVLYAKIQIKNSIVNIFTTHLQSKHPTNSSKKYLDYRLIRRTQLDEISNLIKQKVRETEYIIIAGDLNVDGREELKPPPFPDIILDDYRCMIEILSKPIPLTDVLRTKYGETPATFGRIGEDGNGIERVLTKDDQTKWDEGLDHILVGGNSRIDIDWNQVRVEPFYTPGQVFTQISDHAGVQAAFIIPS</sequence>
<dbReference type="Proteomes" id="UP000187209">
    <property type="component" value="Unassembled WGS sequence"/>
</dbReference>
<dbReference type="GO" id="GO:0005737">
    <property type="term" value="C:cytoplasm"/>
    <property type="evidence" value="ECO:0007669"/>
    <property type="project" value="TreeGrafter"/>
</dbReference>
<dbReference type="SUPFAM" id="SSF56219">
    <property type="entry name" value="DNase I-like"/>
    <property type="match status" value="1"/>
</dbReference>
<evidence type="ECO:0000313" key="6">
    <source>
        <dbReference type="Proteomes" id="UP000187209"/>
    </source>
</evidence>